<dbReference type="GO" id="GO:0015920">
    <property type="term" value="P:lipopolysaccharide transport"/>
    <property type="evidence" value="ECO:0007669"/>
    <property type="project" value="TreeGrafter"/>
</dbReference>
<dbReference type="EMBL" id="CP000804">
    <property type="protein sequence ID" value="ABU59699.1"/>
    <property type="molecule type" value="Genomic_DNA"/>
</dbReference>
<accession>A7NQ53</accession>
<comment type="similarity">
    <text evidence="2 10">Belongs to the ABC-2 integral membrane protein family.</text>
</comment>
<dbReference type="PIRSF" id="PIRSF006648">
    <property type="entry name" value="DrrB"/>
    <property type="match status" value="1"/>
</dbReference>
<evidence type="ECO:0000256" key="5">
    <source>
        <dbReference type="ARBA" id="ARBA00022597"/>
    </source>
</evidence>
<evidence type="ECO:0000256" key="9">
    <source>
        <dbReference type="ARBA" id="ARBA00023136"/>
    </source>
</evidence>
<feature type="domain" description="ABC transmembrane type-2" evidence="11">
    <location>
        <begin position="49"/>
        <end position="275"/>
    </location>
</feature>
<evidence type="ECO:0000256" key="7">
    <source>
        <dbReference type="ARBA" id="ARBA00022903"/>
    </source>
</evidence>
<protein>
    <recommendedName>
        <fullName evidence="10">Transport permease protein</fullName>
    </recommendedName>
</protein>
<dbReference type="eggNOG" id="COG1682">
    <property type="taxonomic scope" value="Bacteria"/>
</dbReference>
<evidence type="ECO:0000256" key="8">
    <source>
        <dbReference type="ARBA" id="ARBA00022989"/>
    </source>
</evidence>
<keyword evidence="4 10" id="KW-1003">Cell membrane</keyword>
<dbReference type="Proteomes" id="UP000000263">
    <property type="component" value="Chromosome"/>
</dbReference>
<dbReference type="GO" id="GO:0043190">
    <property type="term" value="C:ATP-binding cassette (ABC) transporter complex"/>
    <property type="evidence" value="ECO:0007669"/>
    <property type="project" value="InterPro"/>
</dbReference>
<dbReference type="InterPro" id="IPR047817">
    <property type="entry name" value="ABC2_TM_bact-type"/>
</dbReference>
<dbReference type="STRING" id="383372.Rcas_3650"/>
<evidence type="ECO:0000313" key="13">
    <source>
        <dbReference type="Proteomes" id="UP000000263"/>
    </source>
</evidence>
<keyword evidence="5" id="KW-0762">Sugar transport</keyword>
<dbReference type="InterPro" id="IPR013525">
    <property type="entry name" value="ABC2_TM"/>
</dbReference>
<evidence type="ECO:0000256" key="3">
    <source>
        <dbReference type="ARBA" id="ARBA00022448"/>
    </source>
</evidence>
<evidence type="ECO:0000313" key="12">
    <source>
        <dbReference type="EMBL" id="ABU59699.1"/>
    </source>
</evidence>
<evidence type="ECO:0000256" key="6">
    <source>
        <dbReference type="ARBA" id="ARBA00022692"/>
    </source>
</evidence>
<keyword evidence="3 10" id="KW-0813">Transport</keyword>
<feature type="transmembrane region" description="Helical" evidence="10">
    <location>
        <begin position="85"/>
        <end position="102"/>
    </location>
</feature>
<feature type="transmembrane region" description="Helical" evidence="10">
    <location>
        <begin position="198"/>
        <end position="219"/>
    </location>
</feature>
<name>A7NQ53_ROSCS</name>
<keyword evidence="13" id="KW-1185">Reference proteome</keyword>
<gene>
    <name evidence="12" type="ordered locus">Rcas_3650</name>
</gene>
<evidence type="ECO:0000256" key="2">
    <source>
        <dbReference type="ARBA" id="ARBA00007783"/>
    </source>
</evidence>
<sequence length="283" mass="31544">MAVLVSARAESVVTYLNPMILARKLWRHRDLIVQLTRREIEGRYRGAYLGILWSLAHPLLMLTVYTLVFGVIFQSRWPQARTDSLADFALILFAGLSAYSCFSETVGRAAGSIVSVPNYVKKVIFPLEVLPISILGAALFHMLISIGVLLVVHLAIGGGMPWTVILLPLVSLPLIFLSLGLAWFVASLGVYIRDVGQAVGIVLQVMFFLTPIFYSIQIIPEPFRTLVLFNPMAPVTENFRRVLLWGQLPSFPGTLWWILGTGVVMMLGHAWFMKTRKGFADVL</sequence>
<feature type="transmembrane region" description="Helical" evidence="10">
    <location>
        <begin position="254"/>
        <end position="273"/>
    </location>
</feature>
<dbReference type="RefSeq" id="WP_012122122.1">
    <property type="nucleotide sequence ID" value="NC_009767.1"/>
</dbReference>
<evidence type="ECO:0000256" key="1">
    <source>
        <dbReference type="ARBA" id="ARBA00004651"/>
    </source>
</evidence>
<dbReference type="HOGENOM" id="CLU_060703_1_1_0"/>
<dbReference type="PANTHER" id="PTHR30413:SF10">
    <property type="entry name" value="CAPSULE POLYSACCHARIDE EXPORT INNER-MEMBRANE PROTEIN CTRC"/>
    <property type="match status" value="1"/>
</dbReference>
<proteinExistence type="inferred from homology"/>
<dbReference type="InterPro" id="IPR000412">
    <property type="entry name" value="ABC_2_transport"/>
</dbReference>
<evidence type="ECO:0000256" key="10">
    <source>
        <dbReference type="RuleBase" id="RU361157"/>
    </source>
</evidence>
<dbReference type="Pfam" id="PF01061">
    <property type="entry name" value="ABC2_membrane"/>
    <property type="match status" value="1"/>
</dbReference>
<dbReference type="KEGG" id="rca:Rcas_3650"/>
<reference evidence="12 13" key="1">
    <citation type="submission" date="2007-08" db="EMBL/GenBank/DDBJ databases">
        <title>Complete sequence of Roseiflexus castenholzii DSM 13941.</title>
        <authorList>
            <consortium name="US DOE Joint Genome Institute"/>
            <person name="Copeland A."/>
            <person name="Lucas S."/>
            <person name="Lapidus A."/>
            <person name="Barry K."/>
            <person name="Glavina del Rio T."/>
            <person name="Dalin E."/>
            <person name="Tice H."/>
            <person name="Pitluck S."/>
            <person name="Thompson L.S."/>
            <person name="Brettin T."/>
            <person name="Bruce D."/>
            <person name="Detter J.C."/>
            <person name="Han C."/>
            <person name="Tapia R."/>
            <person name="Schmutz J."/>
            <person name="Larimer F."/>
            <person name="Land M."/>
            <person name="Hauser L."/>
            <person name="Kyrpides N."/>
            <person name="Mikhailova N."/>
            <person name="Bryant D.A."/>
            <person name="Hanada S."/>
            <person name="Tsukatani Y."/>
            <person name="Richardson P."/>
        </authorList>
    </citation>
    <scope>NUCLEOTIDE SEQUENCE [LARGE SCALE GENOMIC DNA]</scope>
    <source>
        <strain evidence="13">DSM 13941 / HLO8</strain>
    </source>
</reference>
<dbReference type="GO" id="GO:0140359">
    <property type="term" value="F:ABC-type transporter activity"/>
    <property type="evidence" value="ECO:0007669"/>
    <property type="project" value="InterPro"/>
</dbReference>
<keyword evidence="9 10" id="KW-0472">Membrane</keyword>
<dbReference type="OrthoDB" id="9786910at2"/>
<dbReference type="AlphaFoldDB" id="A7NQ53"/>
<evidence type="ECO:0000256" key="4">
    <source>
        <dbReference type="ARBA" id="ARBA00022475"/>
    </source>
</evidence>
<keyword evidence="7" id="KW-0972">Capsule biogenesis/degradation</keyword>
<dbReference type="PANTHER" id="PTHR30413">
    <property type="entry name" value="INNER MEMBRANE TRANSPORT PERMEASE"/>
    <property type="match status" value="1"/>
</dbReference>
<keyword evidence="6 10" id="KW-0812">Transmembrane</keyword>
<comment type="subcellular location">
    <subcellularLocation>
        <location evidence="1 10">Cell membrane</location>
        <topology evidence="1 10">Multi-pass membrane protein</topology>
    </subcellularLocation>
</comment>
<evidence type="ECO:0000259" key="11">
    <source>
        <dbReference type="PROSITE" id="PS51012"/>
    </source>
</evidence>
<feature type="transmembrane region" description="Helical" evidence="10">
    <location>
        <begin position="162"/>
        <end position="186"/>
    </location>
</feature>
<dbReference type="PRINTS" id="PR00164">
    <property type="entry name" value="ABC2TRNSPORT"/>
</dbReference>
<keyword evidence="8 10" id="KW-1133">Transmembrane helix</keyword>
<organism evidence="12 13">
    <name type="scientific">Roseiflexus castenholzii (strain DSM 13941 / HLO8)</name>
    <dbReference type="NCBI Taxonomy" id="383372"/>
    <lineage>
        <taxon>Bacteria</taxon>
        <taxon>Bacillati</taxon>
        <taxon>Chloroflexota</taxon>
        <taxon>Chloroflexia</taxon>
        <taxon>Chloroflexales</taxon>
        <taxon>Roseiflexineae</taxon>
        <taxon>Roseiflexaceae</taxon>
        <taxon>Roseiflexus</taxon>
    </lineage>
</organism>
<dbReference type="PROSITE" id="PS51012">
    <property type="entry name" value="ABC_TM2"/>
    <property type="match status" value="1"/>
</dbReference>
<feature type="transmembrane region" description="Helical" evidence="10">
    <location>
        <begin position="123"/>
        <end position="156"/>
    </location>
</feature>
<feature type="transmembrane region" description="Helical" evidence="10">
    <location>
        <begin position="47"/>
        <end position="73"/>
    </location>
</feature>